<comment type="caution">
    <text evidence="2">The sequence shown here is derived from an EMBL/GenBank/DDBJ whole genome shotgun (WGS) entry which is preliminary data.</text>
</comment>
<dbReference type="PANTHER" id="PTHR46580">
    <property type="entry name" value="SENSOR KINASE-RELATED"/>
    <property type="match status" value="1"/>
</dbReference>
<reference evidence="2" key="1">
    <citation type="journal article" date="2020" name="mSystems">
        <title>Genome- and Community-Level Interaction Insights into Carbon Utilization and Element Cycling Functions of Hydrothermarchaeota in Hydrothermal Sediment.</title>
        <authorList>
            <person name="Zhou Z."/>
            <person name="Liu Y."/>
            <person name="Xu W."/>
            <person name="Pan J."/>
            <person name="Luo Z.H."/>
            <person name="Li M."/>
        </authorList>
    </citation>
    <scope>NUCLEOTIDE SEQUENCE [LARGE SCALE GENOMIC DNA]</scope>
    <source>
        <strain evidence="2">SpSt-488</strain>
    </source>
</reference>
<dbReference type="AlphaFoldDB" id="A0A7C4GFP5"/>
<gene>
    <name evidence="2" type="ORF">ENS41_01740</name>
</gene>
<dbReference type="InterPro" id="IPR028994">
    <property type="entry name" value="Integrin_alpha_N"/>
</dbReference>
<organism evidence="2">
    <name type="scientific">candidate division WOR-3 bacterium</name>
    <dbReference type="NCBI Taxonomy" id="2052148"/>
    <lineage>
        <taxon>Bacteria</taxon>
        <taxon>Bacteria division WOR-3</taxon>
    </lineage>
</organism>
<evidence type="ECO:0008006" key="3">
    <source>
        <dbReference type="Google" id="ProtNLM"/>
    </source>
</evidence>
<dbReference type="InterPro" id="IPR013517">
    <property type="entry name" value="FG-GAP"/>
</dbReference>
<dbReference type="EMBL" id="DSUT01000032">
    <property type="protein sequence ID" value="HGK27658.1"/>
    <property type="molecule type" value="Genomic_DNA"/>
</dbReference>
<keyword evidence="1" id="KW-0732">Signal</keyword>
<evidence type="ECO:0000313" key="2">
    <source>
        <dbReference type="EMBL" id="HGK27658.1"/>
    </source>
</evidence>
<proteinExistence type="predicted"/>
<dbReference type="SUPFAM" id="SSF69318">
    <property type="entry name" value="Integrin alpha N-terminal domain"/>
    <property type="match status" value="1"/>
</dbReference>
<protein>
    <recommendedName>
        <fullName evidence="3">T9SS type A sorting domain-containing protein</fullName>
    </recommendedName>
</protein>
<accession>A0A7C4GFP5</accession>
<evidence type="ECO:0000256" key="1">
    <source>
        <dbReference type="ARBA" id="ARBA00022729"/>
    </source>
</evidence>
<dbReference type="Gene3D" id="2.130.10.130">
    <property type="entry name" value="Integrin alpha, N-terminal"/>
    <property type="match status" value="1"/>
</dbReference>
<sequence length="581" mass="65214">MRSTLLLTLLLPAVVFCQLVMKRTCLLQSGLWAENFGRVLCCDSDHDGLQELIFATGTILHTDPLRWEVWESRPVNRYELVFADTGAYPYPPGITTGNFRPFDVGDIDGDGLTDLLGFNRDFVPTWDSLYDVLAVMESPDSASHPKSMVWWTRYAHATGGTPPRFTPDLDRDGRREILFGTRNETLGAGIWENVANDSNVLVWRRLGIRGYSLTFGDFDRDSSREFVTADIAGLGVSVYECTGDNQYELIFLDTMHLPNAPDVWSGRDLDQDGRPEFFVRFWVIPYNRFYLYMWEGAGNNTYQRTLIDEKLQTTRGASTSICGDLDGDGIEELVWALPLQVFIYKAVGDNQFREVWRWLADHGTHECLITNVADMNGNGYNDLVIAGSGKTSVFEVEAIRVLYPNRERELHSGDTCRIRWRIYAPPRCDSVSLFLKTDTVVPQGQRFWRLDTIVTGLSPQDSVFPWVVPAGGDAPGRIVAIAYGPGWQFDESDSAFRIVPGGVTEGRDPRLEVASPLRLFPNPARNRVRLAGAEDAVLFTPDGRRVAALSPGGNDIRHLAPGVYFCRVTKTSESVRLVLVE</sequence>
<dbReference type="Pfam" id="PF13517">
    <property type="entry name" value="FG-GAP_3"/>
    <property type="match status" value="1"/>
</dbReference>
<name>A0A7C4GFP5_UNCW3</name>